<dbReference type="PANTHER" id="PTHR45085">
    <property type="entry name" value="F21J9.14"/>
    <property type="match status" value="1"/>
</dbReference>
<dbReference type="Gene3D" id="3.40.50.150">
    <property type="entry name" value="Vaccinia Virus protein VP39"/>
    <property type="match status" value="1"/>
</dbReference>
<dbReference type="SUPFAM" id="SSF53335">
    <property type="entry name" value="S-adenosyl-L-methionine-dependent methyltransferases"/>
    <property type="match status" value="1"/>
</dbReference>
<keyword evidence="3" id="KW-0808">Transferase</keyword>
<evidence type="ECO:0000313" key="4">
    <source>
        <dbReference type="Proteomes" id="UP000283817"/>
    </source>
</evidence>
<name>A0A444I3F7_RHILE</name>
<comment type="caution">
    <text evidence="3">The sequence shown here is derived from an EMBL/GenBank/DDBJ whole genome shotgun (WGS) entry which is preliminary data.</text>
</comment>
<evidence type="ECO:0000313" key="3">
    <source>
        <dbReference type="EMBL" id="RWX32058.1"/>
    </source>
</evidence>
<dbReference type="EMBL" id="SBHX01000027">
    <property type="protein sequence ID" value="RWX32058.1"/>
    <property type="molecule type" value="Genomic_DNA"/>
</dbReference>
<dbReference type="PANTHER" id="PTHR45085:SF2">
    <property type="entry name" value="F21J9.14"/>
    <property type="match status" value="1"/>
</dbReference>
<organism evidence="3 4">
    <name type="scientific">Rhizobium leguminosarum</name>
    <dbReference type="NCBI Taxonomy" id="384"/>
    <lineage>
        <taxon>Bacteria</taxon>
        <taxon>Pseudomonadati</taxon>
        <taxon>Pseudomonadota</taxon>
        <taxon>Alphaproteobacteria</taxon>
        <taxon>Hyphomicrobiales</taxon>
        <taxon>Rhizobiaceae</taxon>
        <taxon>Rhizobium/Agrobacterium group</taxon>
        <taxon>Rhizobium</taxon>
    </lineage>
</organism>
<feature type="compositionally biased region" description="Pro residues" evidence="1">
    <location>
        <begin position="63"/>
        <end position="75"/>
    </location>
</feature>
<dbReference type="CDD" id="cd02440">
    <property type="entry name" value="AdoMet_MTases"/>
    <property type="match status" value="1"/>
</dbReference>
<keyword evidence="3" id="KW-0489">Methyltransferase</keyword>
<dbReference type="GO" id="GO:0008757">
    <property type="term" value="F:S-adenosylmethionine-dependent methyltransferase activity"/>
    <property type="evidence" value="ECO:0007669"/>
    <property type="project" value="InterPro"/>
</dbReference>
<feature type="region of interest" description="Disordered" evidence="1">
    <location>
        <begin position="42"/>
        <end position="78"/>
    </location>
</feature>
<dbReference type="InterPro" id="IPR013216">
    <property type="entry name" value="Methyltransf_11"/>
</dbReference>
<dbReference type="Pfam" id="PF08241">
    <property type="entry name" value="Methyltransf_11"/>
    <property type="match status" value="1"/>
</dbReference>
<dbReference type="AlphaFoldDB" id="A0A444I3F7"/>
<evidence type="ECO:0000259" key="2">
    <source>
        <dbReference type="Pfam" id="PF08241"/>
    </source>
</evidence>
<dbReference type="Proteomes" id="UP000283817">
    <property type="component" value="Unassembled WGS sequence"/>
</dbReference>
<dbReference type="GO" id="GO:0032259">
    <property type="term" value="P:methylation"/>
    <property type="evidence" value="ECO:0007669"/>
    <property type="project" value="UniProtKB-KW"/>
</dbReference>
<reference evidence="3 4" key="1">
    <citation type="submission" date="2019-01" db="EMBL/GenBank/DDBJ databases">
        <title>RHIZO-ID as a novel technology for direct rhizobia identification.</title>
        <authorList>
            <person name="De Meyer S.E."/>
        </authorList>
    </citation>
    <scope>NUCLEOTIDE SEQUENCE [LARGE SCALE GENOMIC DNA]</scope>
    <source>
        <strain evidence="3 4">WSM448</strain>
    </source>
</reference>
<evidence type="ECO:0000256" key="1">
    <source>
        <dbReference type="SAM" id="MobiDB-lite"/>
    </source>
</evidence>
<dbReference type="InterPro" id="IPR029063">
    <property type="entry name" value="SAM-dependent_MTases_sf"/>
</dbReference>
<accession>A0A444I3F7</accession>
<feature type="domain" description="Methyltransferase type 11" evidence="2">
    <location>
        <begin position="141"/>
        <end position="222"/>
    </location>
</feature>
<protein>
    <submittedName>
        <fullName evidence="3">Class I SAM-dependent methyltransferase</fullName>
    </submittedName>
</protein>
<sequence>MREQPTDCAGVKVVYYSRGMATCAPADARETRRTWMGKLRELFGGKKPKPQPQKPAVVASAPKPAPAPAPKPAPAAKPAFDWSASESFQQRTYPTYEAYTEHQKSKLSKLDLTKYNVEFSAALQDRIGKVLNGFKPGGNVLCLGARTGAECDAFIKLGYFPIGIDLNPGEGNRYVVVGDFHDLQYADQSVDIVYTNALDHAFDLEKIVKEVTRVLKDDGVFIAEIVDPSVRGPGDYEAIWWKTLGDVIERIEKGGVTVWENEDFEFPWKGRQVIFVKNGNRRVLDTKKASS</sequence>
<proteinExistence type="predicted"/>
<gene>
    <name evidence="3" type="ORF">EHI47_11795</name>
</gene>
<dbReference type="RefSeq" id="WP_128410520.1">
    <property type="nucleotide sequence ID" value="NZ_SBHX01000027.1"/>
</dbReference>